<sequence length="160" mass="18309">MRIFNATTADVYSIYELIKIYADKEIVLPRSLLSIYQQLQCLYVVKDENKVVGVAGLHVLGRDLAEVRSLVVHPDYQQKGIGRMLVDHIIMESPKLGIERLISLTYQVEFFKKLGFQLAIRDDLPEKVWTDCVNCPKINNCDEIALVKYLQNHDSKTAVV</sequence>
<evidence type="ECO:0000313" key="4">
    <source>
        <dbReference type="EMBL" id="RHW36689.1"/>
    </source>
</evidence>
<name>A0A396S7L1_9BACL</name>
<dbReference type="Pfam" id="PF00583">
    <property type="entry name" value="Acetyltransf_1"/>
    <property type="match status" value="1"/>
</dbReference>
<protein>
    <submittedName>
        <fullName evidence="4">N-acetyltransferase</fullName>
    </submittedName>
</protein>
<dbReference type="PANTHER" id="PTHR43626:SF4">
    <property type="entry name" value="GCN5-RELATED N-ACETYLTRANSFERASE 2, CHLOROPLASTIC"/>
    <property type="match status" value="1"/>
</dbReference>
<dbReference type="PROSITE" id="PS51186">
    <property type="entry name" value="GNAT"/>
    <property type="match status" value="1"/>
</dbReference>
<keyword evidence="1 4" id="KW-0808">Transferase</keyword>
<reference evidence="4 5" key="1">
    <citation type="submission" date="2018-08" db="EMBL/GenBank/DDBJ databases">
        <title>Lysinibacillus sp. YLB-03 draft genome sequence.</title>
        <authorList>
            <person name="Yu L."/>
        </authorList>
    </citation>
    <scope>NUCLEOTIDE SEQUENCE [LARGE SCALE GENOMIC DNA]</scope>
    <source>
        <strain evidence="4 5">YLB-03</strain>
    </source>
</reference>
<dbReference type="InterPro" id="IPR000182">
    <property type="entry name" value="GNAT_dom"/>
</dbReference>
<organism evidence="4 5">
    <name type="scientific">Ureibacillus yapensis</name>
    <dbReference type="NCBI Taxonomy" id="2304605"/>
    <lineage>
        <taxon>Bacteria</taxon>
        <taxon>Bacillati</taxon>
        <taxon>Bacillota</taxon>
        <taxon>Bacilli</taxon>
        <taxon>Bacillales</taxon>
        <taxon>Caryophanaceae</taxon>
        <taxon>Ureibacillus</taxon>
    </lineage>
</organism>
<keyword evidence="2" id="KW-0012">Acyltransferase</keyword>
<dbReference type="EMBL" id="QWEI01000004">
    <property type="protein sequence ID" value="RHW36689.1"/>
    <property type="molecule type" value="Genomic_DNA"/>
</dbReference>
<dbReference type="InterPro" id="IPR016181">
    <property type="entry name" value="Acyl_CoA_acyltransferase"/>
</dbReference>
<dbReference type="OrthoDB" id="9775804at2"/>
<dbReference type="Proteomes" id="UP000265692">
    <property type="component" value="Unassembled WGS sequence"/>
</dbReference>
<keyword evidence="5" id="KW-1185">Reference proteome</keyword>
<dbReference type="InterPro" id="IPR045039">
    <property type="entry name" value="NSI-like"/>
</dbReference>
<dbReference type="NCBIfam" id="NF005840">
    <property type="entry name" value="PRK07757.1"/>
    <property type="match status" value="1"/>
</dbReference>
<evidence type="ECO:0000259" key="3">
    <source>
        <dbReference type="PROSITE" id="PS51186"/>
    </source>
</evidence>
<dbReference type="GO" id="GO:0008080">
    <property type="term" value="F:N-acetyltransferase activity"/>
    <property type="evidence" value="ECO:0007669"/>
    <property type="project" value="InterPro"/>
</dbReference>
<dbReference type="AlphaFoldDB" id="A0A396S7L1"/>
<feature type="domain" description="N-acetyltransferase" evidence="3">
    <location>
        <begin position="1"/>
        <end position="142"/>
    </location>
</feature>
<accession>A0A396S7L1</accession>
<dbReference type="GO" id="GO:0005737">
    <property type="term" value="C:cytoplasm"/>
    <property type="evidence" value="ECO:0007669"/>
    <property type="project" value="TreeGrafter"/>
</dbReference>
<dbReference type="RefSeq" id="WP_118876213.1">
    <property type="nucleotide sequence ID" value="NZ_QWEI01000004.1"/>
</dbReference>
<dbReference type="PANTHER" id="PTHR43626">
    <property type="entry name" value="ACYL-COA N-ACYLTRANSFERASE"/>
    <property type="match status" value="1"/>
</dbReference>
<evidence type="ECO:0000313" key="5">
    <source>
        <dbReference type="Proteomes" id="UP000265692"/>
    </source>
</evidence>
<dbReference type="Gene3D" id="3.40.630.30">
    <property type="match status" value="1"/>
</dbReference>
<dbReference type="SUPFAM" id="SSF55729">
    <property type="entry name" value="Acyl-CoA N-acyltransferases (Nat)"/>
    <property type="match status" value="1"/>
</dbReference>
<gene>
    <name evidence="4" type="ORF">D1B33_09825</name>
</gene>
<evidence type="ECO:0000256" key="2">
    <source>
        <dbReference type="ARBA" id="ARBA00023315"/>
    </source>
</evidence>
<dbReference type="CDD" id="cd04301">
    <property type="entry name" value="NAT_SF"/>
    <property type="match status" value="1"/>
</dbReference>
<comment type="caution">
    <text evidence="4">The sequence shown here is derived from an EMBL/GenBank/DDBJ whole genome shotgun (WGS) entry which is preliminary data.</text>
</comment>
<proteinExistence type="predicted"/>
<evidence type="ECO:0000256" key="1">
    <source>
        <dbReference type="ARBA" id="ARBA00022679"/>
    </source>
</evidence>